<comment type="caution">
    <text evidence="2">The sequence shown here is derived from an EMBL/GenBank/DDBJ whole genome shotgun (WGS) entry which is preliminary data.</text>
</comment>
<proteinExistence type="predicted"/>
<dbReference type="EMBL" id="BKCP01001336">
    <property type="protein sequence ID" value="GER26970.1"/>
    <property type="molecule type" value="Genomic_DNA"/>
</dbReference>
<name>A0A5A7P2M6_STRAF</name>
<dbReference type="AlphaFoldDB" id="A0A5A7P2M6"/>
<evidence type="ECO:0000256" key="1">
    <source>
        <dbReference type="SAM" id="Phobius"/>
    </source>
</evidence>
<keyword evidence="1" id="KW-0472">Membrane</keyword>
<keyword evidence="1" id="KW-0812">Transmembrane</keyword>
<sequence>MEVGTREMKPGPRSLLDVRILEQPPFQTTPFLVSVNPDNVYLHLEFLNGIIPNRNNSNRRGSGLEEIDGREREGGVLEAAQGGVFLSPSDTCPFRGGTIAIGDEGKNELNGSFPPKVPPIEEESPRLFFLVSLASVLLCSTCISRSEAGPCDILAPPQAGPSLLALRGGGATILGLSSRAPLRNIERPPFLFFFLDAVGGGVVLFWGILPSAVLLGGNGETPVSWIGMALSICVAFS</sequence>
<gene>
    <name evidence="2" type="ORF">STAS_02646</name>
</gene>
<dbReference type="Proteomes" id="UP000325081">
    <property type="component" value="Unassembled WGS sequence"/>
</dbReference>
<feature type="transmembrane region" description="Helical" evidence="1">
    <location>
        <begin position="190"/>
        <end position="209"/>
    </location>
</feature>
<keyword evidence="1" id="KW-1133">Transmembrane helix</keyword>
<evidence type="ECO:0000313" key="2">
    <source>
        <dbReference type="EMBL" id="GER26970.1"/>
    </source>
</evidence>
<reference evidence="3" key="1">
    <citation type="journal article" date="2019" name="Curr. Biol.">
        <title>Genome Sequence of Striga asiatica Provides Insight into the Evolution of Plant Parasitism.</title>
        <authorList>
            <person name="Yoshida S."/>
            <person name="Kim S."/>
            <person name="Wafula E.K."/>
            <person name="Tanskanen J."/>
            <person name="Kim Y.M."/>
            <person name="Honaas L."/>
            <person name="Yang Z."/>
            <person name="Spallek T."/>
            <person name="Conn C.E."/>
            <person name="Ichihashi Y."/>
            <person name="Cheong K."/>
            <person name="Cui S."/>
            <person name="Der J.P."/>
            <person name="Gundlach H."/>
            <person name="Jiao Y."/>
            <person name="Hori C."/>
            <person name="Ishida J.K."/>
            <person name="Kasahara H."/>
            <person name="Kiba T."/>
            <person name="Kim M.S."/>
            <person name="Koo N."/>
            <person name="Laohavisit A."/>
            <person name="Lee Y.H."/>
            <person name="Lumba S."/>
            <person name="McCourt P."/>
            <person name="Mortimer J.C."/>
            <person name="Mutuku J.M."/>
            <person name="Nomura T."/>
            <person name="Sasaki-Sekimoto Y."/>
            <person name="Seto Y."/>
            <person name="Wang Y."/>
            <person name="Wakatake T."/>
            <person name="Sakakibara H."/>
            <person name="Demura T."/>
            <person name="Yamaguchi S."/>
            <person name="Yoneyama K."/>
            <person name="Manabe R.I."/>
            <person name="Nelson D.C."/>
            <person name="Schulman A.H."/>
            <person name="Timko M.P."/>
            <person name="dePamphilis C.W."/>
            <person name="Choi D."/>
            <person name="Shirasu K."/>
        </authorList>
    </citation>
    <scope>NUCLEOTIDE SEQUENCE [LARGE SCALE GENOMIC DNA]</scope>
    <source>
        <strain evidence="3">cv. UVA1</strain>
    </source>
</reference>
<organism evidence="2 3">
    <name type="scientific">Striga asiatica</name>
    <name type="common">Asiatic witchweed</name>
    <name type="synonym">Buchnera asiatica</name>
    <dbReference type="NCBI Taxonomy" id="4170"/>
    <lineage>
        <taxon>Eukaryota</taxon>
        <taxon>Viridiplantae</taxon>
        <taxon>Streptophyta</taxon>
        <taxon>Embryophyta</taxon>
        <taxon>Tracheophyta</taxon>
        <taxon>Spermatophyta</taxon>
        <taxon>Magnoliopsida</taxon>
        <taxon>eudicotyledons</taxon>
        <taxon>Gunneridae</taxon>
        <taxon>Pentapetalae</taxon>
        <taxon>asterids</taxon>
        <taxon>lamiids</taxon>
        <taxon>Lamiales</taxon>
        <taxon>Orobanchaceae</taxon>
        <taxon>Buchnereae</taxon>
        <taxon>Striga</taxon>
    </lineage>
</organism>
<keyword evidence="3" id="KW-1185">Reference proteome</keyword>
<protein>
    <submittedName>
        <fullName evidence="2">Uncharacterized protein</fullName>
    </submittedName>
</protein>
<evidence type="ECO:0000313" key="3">
    <source>
        <dbReference type="Proteomes" id="UP000325081"/>
    </source>
</evidence>
<accession>A0A5A7P2M6</accession>